<sequence>MPVVGGEDKYRTTQLLSANCLTCLYSPENSSNQEMTSVTEYLPLDCTRGASAGYGIVCKK</sequence>
<name>A0A7J9EUV9_9ROSI</name>
<keyword evidence="2" id="KW-1185">Reference proteome</keyword>
<comment type="caution">
    <text evidence="1">The sequence shown here is derived from an EMBL/GenBank/DDBJ whole genome shotgun (WGS) entry which is preliminary data.</text>
</comment>
<accession>A0A7J9EUV9</accession>
<evidence type="ECO:0000313" key="2">
    <source>
        <dbReference type="Proteomes" id="UP000593568"/>
    </source>
</evidence>
<proteinExistence type="predicted"/>
<dbReference type="Proteomes" id="UP000593568">
    <property type="component" value="Unassembled WGS sequence"/>
</dbReference>
<dbReference type="InterPro" id="IPR009646">
    <property type="entry name" value="Root_cap"/>
</dbReference>
<dbReference type="AlphaFoldDB" id="A0A7J9EUV9"/>
<reference evidence="1 2" key="1">
    <citation type="journal article" date="2019" name="Genome Biol. Evol.">
        <title>Insights into the evolution of the New World diploid cottons (Gossypium, subgenus Houzingenia) based on genome sequencing.</title>
        <authorList>
            <person name="Grover C.E."/>
            <person name="Arick M.A. 2nd"/>
            <person name="Thrash A."/>
            <person name="Conover J.L."/>
            <person name="Sanders W.S."/>
            <person name="Peterson D.G."/>
            <person name="Frelichowski J.E."/>
            <person name="Scheffler J.A."/>
            <person name="Scheffler B.E."/>
            <person name="Wendel J.F."/>
        </authorList>
    </citation>
    <scope>NUCLEOTIDE SEQUENCE [LARGE SCALE GENOMIC DNA]</scope>
    <source>
        <strain evidence="1">8</strain>
        <tissue evidence="1">Leaf</tissue>
    </source>
</reference>
<gene>
    <name evidence="1" type="ORF">Gotri_011775</name>
</gene>
<protein>
    <submittedName>
        <fullName evidence="1">Uncharacterized protein</fullName>
    </submittedName>
</protein>
<evidence type="ECO:0000313" key="1">
    <source>
        <dbReference type="EMBL" id="MBA0776832.1"/>
    </source>
</evidence>
<organism evidence="1 2">
    <name type="scientific">Gossypium trilobum</name>
    <dbReference type="NCBI Taxonomy" id="34281"/>
    <lineage>
        <taxon>Eukaryota</taxon>
        <taxon>Viridiplantae</taxon>
        <taxon>Streptophyta</taxon>
        <taxon>Embryophyta</taxon>
        <taxon>Tracheophyta</taxon>
        <taxon>Spermatophyta</taxon>
        <taxon>Magnoliopsida</taxon>
        <taxon>eudicotyledons</taxon>
        <taxon>Gunneridae</taxon>
        <taxon>Pentapetalae</taxon>
        <taxon>rosids</taxon>
        <taxon>malvids</taxon>
        <taxon>Malvales</taxon>
        <taxon>Malvaceae</taxon>
        <taxon>Malvoideae</taxon>
        <taxon>Gossypium</taxon>
    </lineage>
</organism>
<dbReference type="Pfam" id="PF06830">
    <property type="entry name" value="Root_cap"/>
    <property type="match status" value="1"/>
</dbReference>
<dbReference type="EMBL" id="JABEZW010000009">
    <property type="protein sequence ID" value="MBA0776832.1"/>
    <property type="molecule type" value="Genomic_DNA"/>
</dbReference>